<keyword evidence="2" id="KW-1185">Reference proteome</keyword>
<evidence type="ECO:0000313" key="1">
    <source>
        <dbReference type="EMBL" id="KAF7998287.1"/>
    </source>
</evidence>
<dbReference type="EMBL" id="JACMRX010000001">
    <property type="protein sequence ID" value="KAF7998287.1"/>
    <property type="molecule type" value="Genomic_DNA"/>
</dbReference>
<dbReference type="Proteomes" id="UP000639338">
    <property type="component" value="Unassembled WGS sequence"/>
</dbReference>
<proteinExistence type="predicted"/>
<dbReference type="AlphaFoldDB" id="A0A834Y7V8"/>
<gene>
    <name evidence="1" type="ORF">HCN44_009685</name>
</gene>
<name>A0A834Y7V8_APHGI</name>
<evidence type="ECO:0000313" key="2">
    <source>
        <dbReference type="Proteomes" id="UP000639338"/>
    </source>
</evidence>
<protein>
    <submittedName>
        <fullName evidence="1">Uncharacterized protein</fullName>
    </submittedName>
</protein>
<reference evidence="1 2" key="1">
    <citation type="submission" date="2020-08" db="EMBL/GenBank/DDBJ databases">
        <title>Aphidius gifuensis genome sequencing and assembly.</title>
        <authorList>
            <person name="Du Z."/>
        </authorList>
    </citation>
    <scope>NUCLEOTIDE SEQUENCE [LARGE SCALE GENOMIC DNA]</scope>
    <source>
        <strain evidence="1">YNYX2018</strain>
        <tissue evidence="1">Adults</tissue>
    </source>
</reference>
<comment type="caution">
    <text evidence="1">The sequence shown here is derived from an EMBL/GenBank/DDBJ whole genome shotgun (WGS) entry which is preliminary data.</text>
</comment>
<organism evidence="1 2">
    <name type="scientific">Aphidius gifuensis</name>
    <name type="common">Parasitoid wasp</name>
    <dbReference type="NCBI Taxonomy" id="684658"/>
    <lineage>
        <taxon>Eukaryota</taxon>
        <taxon>Metazoa</taxon>
        <taxon>Ecdysozoa</taxon>
        <taxon>Arthropoda</taxon>
        <taxon>Hexapoda</taxon>
        <taxon>Insecta</taxon>
        <taxon>Pterygota</taxon>
        <taxon>Neoptera</taxon>
        <taxon>Endopterygota</taxon>
        <taxon>Hymenoptera</taxon>
        <taxon>Apocrita</taxon>
        <taxon>Ichneumonoidea</taxon>
        <taxon>Braconidae</taxon>
        <taxon>Aphidiinae</taxon>
        <taxon>Aphidius</taxon>
    </lineage>
</organism>
<sequence length="297" mass="34463">MPNKNLKIAQEYESIMSLIKINNNIFVSSINECIKNIEASTNETVAREIIKAKICLKNETAKNNIITSTNLNKYDILNAKNFTSLYNAWNIILKSLETKQADIIKIIMSKAISSYNNVVNDMKINGKNYNCCLNTSINYIDKLKNKSLHAISGCFKNESLNFEKFYSSAILAKNITSFKNCLNNNDNIKTRLNCLDNHKPEKNIFTDIKNTIEKKTNNFEISINGCIEKTMKIHREFIIIGFMMFDKCIDNQKSDKCVELNINLTEKKIELENILDDESYMYNWEYYKSYVMIKFNN</sequence>
<accession>A0A834Y7V8</accession>